<evidence type="ECO:0000313" key="19">
    <source>
        <dbReference type="Proteomes" id="UP000504638"/>
    </source>
</evidence>
<dbReference type="OrthoDB" id="5585968at2759"/>
<name>A0A6G1G698_9PEZI</name>
<dbReference type="Pfam" id="PF04768">
    <property type="entry name" value="NAT"/>
    <property type="match status" value="1"/>
</dbReference>
<dbReference type="EMBL" id="ML975155">
    <property type="protein sequence ID" value="KAF1813542.1"/>
    <property type="molecule type" value="Genomic_DNA"/>
</dbReference>
<accession>A0A6G1G698</accession>
<dbReference type="AlphaFoldDB" id="A0A6G1G698"/>
<evidence type="ECO:0000256" key="5">
    <source>
        <dbReference type="ARBA" id="ARBA00012697"/>
    </source>
</evidence>
<dbReference type="GO" id="GO:0004042">
    <property type="term" value="F:L-glutamate N-acetyltransferase activity"/>
    <property type="evidence" value="ECO:0007669"/>
    <property type="project" value="InterPro"/>
</dbReference>
<dbReference type="PANTHER" id="PTHR23342:SF4">
    <property type="entry name" value="AMINO-ACID ACETYLTRANSFERASE, MITOCHONDRIAL"/>
    <property type="match status" value="1"/>
</dbReference>
<dbReference type="PIRSF" id="PIRSF007892">
    <property type="entry name" value="NAGS_fungal"/>
    <property type="match status" value="1"/>
</dbReference>
<dbReference type="EC" id="2.3.1.1" evidence="5 15"/>
<keyword evidence="9" id="KW-0809">Transit peptide</keyword>
<reference evidence="18 20" key="1">
    <citation type="submission" date="2020-01" db="EMBL/GenBank/DDBJ databases">
        <authorList>
            <consortium name="DOE Joint Genome Institute"/>
            <person name="Haridas S."/>
            <person name="Albert R."/>
            <person name="Binder M."/>
            <person name="Bloem J."/>
            <person name="Labutti K."/>
            <person name="Salamov A."/>
            <person name="Andreopoulos B."/>
            <person name="Baker S.E."/>
            <person name="Barry K."/>
            <person name="Bills G."/>
            <person name="Bluhm B.H."/>
            <person name="Cannon C."/>
            <person name="Castanera R."/>
            <person name="Culley D.E."/>
            <person name="Daum C."/>
            <person name="Ezra D."/>
            <person name="Gonzalez J.B."/>
            <person name="Henrissat B."/>
            <person name="Kuo A."/>
            <person name="Liang C."/>
            <person name="Lipzen A."/>
            <person name="Lutzoni F."/>
            <person name="Magnuson J."/>
            <person name="Mondo S."/>
            <person name="Nolan M."/>
            <person name="Ohm R."/>
            <person name="Pangilinan J."/>
            <person name="Park H.-J."/>
            <person name="Ramirez L."/>
            <person name="Alfaro M."/>
            <person name="Sun H."/>
            <person name="Tritt A."/>
            <person name="Yoshinaga Y."/>
            <person name="Zwiers L.-H."/>
            <person name="Turgeon B.G."/>
            <person name="Goodwin S.B."/>
            <person name="Spatafora J.W."/>
            <person name="Crous P.W."/>
            <person name="Grigoriev I.V."/>
        </authorList>
    </citation>
    <scope>NUCLEOTIDE SEQUENCE</scope>
    <source>
        <strain evidence="18 20">CBS 781.70</strain>
    </source>
</reference>
<organism evidence="18">
    <name type="scientific">Eremomyces bilateralis CBS 781.70</name>
    <dbReference type="NCBI Taxonomy" id="1392243"/>
    <lineage>
        <taxon>Eukaryota</taxon>
        <taxon>Fungi</taxon>
        <taxon>Dikarya</taxon>
        <taxon>Ascomycota</taxon>
        <taxon>Pezizomycotina</taxon>
        <taxon>Dothideomycetes</taxon>
        <taxon>Dothideomycetes incertae sedis</taxon>
        <taxon>Eremomycetales</taxon>
        <taxon>Eremomycetaceae</taxon>
        <taxon>Eremomyces</taxon>
    </lineage>
</organism>
<reference evidence="20" key="2">
    <citation type="submission" date="2020-04" db="EMBL/GenBank/DDBJ databases">
        <authorList>
            <consortium name="NCBI Genome Project"/>
        </authorList>
    </citation>
    <scope>NUCLEOTIDE SEQUENCE</scope>
    <source>
        <strain evidence="20">CBS 781.70</strain>
    </source>
</reference>
<comment type="function">
    <text evidence="1 15">N-acetylglutamate synthase involved in arginine biosynthesis.</text>
</comment>
<dbReference type="InterPro" id="IPR006855">
    <property type="entry name" value="Vertebrate-like_GNAT_dom"/>
</dbReference>
<evidence type="ECO:0000256" key="6">
    <source>
        <dbReference type="ARBA" id="ARBA00018802"/>
    </source>
</evidence>
<keyword evidence="8 15" id="KW-0808">Transferase</keyword>
<comment type="similarity">
    <text evidence="4 15">Belongs to the acetyltransferase family.</text>
</comment>
<evidence type="ECO:0000313" key="20">
    <source>
        <dbReference type="RefSeq" id="XP_033535173.1"/>
    </source>
</evidence>
<evidence type="ECO:0000313" key="18">
    <source>
        <dbReference type="EMBL" id="KAF1813542.1"/>
    </source>
</evidence>
<evidence type="ECO:0000256" key="10">
    <source>
        <dbReference type="ARBA" id="ARBA00023128"/>
    </source>
</evidence>
<dbReference type="GO" id="GO:0005759">
    <property type="term" value="C:mitochondrial matrix"/>
    <property type="evidence" value="ECO:0007669"/>
    <property type="project" value="TreeGrafter"/>
</dbReference>
<reference evidence="20" key="3">
    <citation type="submission" date="2025-04" db="UniProtKB">
        <authorList>
            <consortium name="RefSeq"/>
        </authorList>
    </citation>
    <scope>IDENTIFICATION</scope>
    <source>
        <strain evidence="20">CBS 781.70</strain>
    </source>
</reference>
<evidence type="ECO:0000256" key="14">
    <source>
        <dbReference type="ARBA" id="ARBA00048372"/>
    </source>
</evidence>
<keyword evidence="19" id="KW-1185">Reference proteome</keyword>
<evidence type="ECO:0000256" key="12">
    <source>
        <dbReference type="ARBA" id="ARBA00030346"/>
    </source>
</evidence>
<protein>
    <recommendedName>
        <fullName evidence="6 15">Amino-acid acetyltransferase, mitochondrial</fullName>
        <ecNumber evidence="5 15">2.3.1.1</ecNumber>
    </recommendedName>
    <alternativeName>
        <fullName evidence="12 15">Glutamate N-acetyltransferase</fullName>
    </alternativeName>
    <alternativeName>
        <fullName evidence="13 15">N-acetylglutamate synthase</fullName>
    </alternativeName>
</protein>
<dbReference type="PANTHER" id="PTHR23342">
    <property type="entry name" value="N-ACETYLGLUTAMATE SYNTHASE"/>
    <property type="match status" value="1"/>
</dbReference>
<feature type="region of interest" description="Disordered" evidence="16">
    <location>
        <begin position="93"/>
        <end position="115"/>
    </location>
</feature>
<dbReference type="FunFam" id="3.40.630.30:FF:000049">
    <property type="entry name" value="Amino-acid acetyltransferase, mitochondrial"/>
    <property type="match status" value="1"/>
</dbReference>
<dbReference type="UniPathway" id="UPA00068">
    <property type="reaction ID" value="UER00106"/>
</dbReference>
<proteinExistence type="inferred from homology"/>
<evidence type="ECO:0000256" key="11">
    <source>
        <dbReference type="ARBA" id="ARBA00023315"/>
    </source>
</evidence>
<comment type="subcellular location">
    <subcellularLocation>
        <location evidence="2 15">Mitochondrion</location>
    </subcellularLocation>
</comment>
<evidence type="ECO:0000256" key="1">
    <source>
        <dbReference type="ARBA" id="ARBA00002294"/>
    </source>
</evidence>
<dbReference type="RefSeq" id="XP_033535173.1">
    <property type="nucleotide sequence ID" value="XM_033677497.1"/>
</dbReference>
<evidence type="ECO:0000256" key="8">
    <source>
        <dbReference type="ARBA" id="ARBA00022679"/>
    </source>
</evidence>
<evidence type="ECO:0000256" key="16">
    <source>
        <dbReference type="SAM" id="MobiDB-lite"/>
    </source>
</evidence>
<feature type="region of interest" description="Disordered" evidence="16">
    <location>
        <begin position="19"/>
        <end position="38"/>
    </location>
</feature>
<dbReference type="GO" id="GO:0006592">
    <property type="term" value="P:ornithine biosynthetic process"/>
    <property type="evidence" value="ECO:0007669"/>
    <property type="project" value="TreeGrafter"/>
</dbReference>
<keyword evidence="7 15" id="KW-0028">Amino-acid biosynthesis</keyword>
<dbReference type="Gene3D" id="3.40.630.30">
    <property type="match status" value="1"/>
</dbReference>
<dbReference type="GO" id="GO:0006526">
    <property type="term" value="P:L-arginine biosynthetic process"/>
    <property type="evidence" value="ECO:0007669"/>
    <property type="project" value="UniProtKB-UniPathway"/>
</dbReference>
<sequence length="753" mass="83907">MGFGNTWYARRMTPWRPIQHSSRVLTSPKTISHSDLPSSRSAQLAQRCGFSFSSAHNSPSKSKNLNAENWRDREFFYSVLSSTATKRDAKGFLSRFNDDGSKKGDKSSTGDNLEQERRARLKKSGVNLGELFGSARAIASSPVFSQQTQLPDRISPASEPGPLHISIVKVFCPQLLDDEAVDGIGRTISQLARLGMYSAVVVDCDQIAGGELSFAKWRQLELEQGYRIANAIQKHERPSFVIDEVMGVRTSPTEPIPQSAPVRGDIYVKYSRFLLNALREGTLPVIIPLAWSGDPYHARRVEPNSVVLALARRFAGIDQPTAEDDYLRQGRESSSVMSLDRIIVLDPLGGIPAIRKEEQPHIFINLAQEYEIIRRALRAGSENSEESLSIDEAKKQHGTVFGFSNPFTRFLEYDTAIRDPSPGMRPEIPTPSRVLSHHAKNLDLVHSALSFLPPTSSALIVSPLEVAASAKPFIEKSESGGVRTRRLRNPLIHNLLTDKPVLSASLPHARLPDSHSTSSTSALNPVPATFLKKGVPVTIIPDPLDEPWRPPGLEGTTLSLKDDPRIDLARLKYLIEDSFSRPLDAKHYLDRIKGRIAGVIVAGEYEGGAILTWEEPCPGDSNIPPVPYLDKFAVLKRSQGAGGVADILFNAMVRDCFPGGVVWRSRRTNPVNKWYFERAMGVWKIPIAAEAENTEYRDEGWTMFWTGHLTEGQKDNVEEAGWRKRSPRERWQDYVQVCKKIQPSWADRDKPPD</sequence>
<gene>
    <name evidence="18 20" type="ORF">P152DRAFT_434763</name>
</gene>
<evidence type="ECO:0000256" key="3">
    <source>
        <dbReference type="ARBA" id="ARBA00004925"/>
    </source>
</evidence>
<dbReference type="GeneID" id="54418067"/>
<dbReference type="Proteomes" id="UP000504638">
    <property type="component" value="Unplaced"/>
</dbReference>
<comment type="pathway">
    <text evidence="3 15">Amino-acid biosynthesis; L-arginine biosynthesis; N(2)-acetyl-L-ornithine from L-glutamate: step 1/4.</text>
</comment>
<evidence type="ECO:0000259" key="17">
    <source>
        <dbReference type="PROSITE" id="PS51731"/>
    </source>
</evidence>
<keyword evidence="11 15" id="KW-0012">Acyltransferase</keyword>
<comment type="catalytic activity">
    <reaction evidence="14 15">
        <text>L-glutamate + acetyl-CoA = N-acetyl-L-glutamate + CoA + H(+)</text>
        <dbReference type="Rhea" id="RHEA:24292"/>
        <dbReference type="ChEBI" id="CHEBI:15378"/>
        <dbReference type="ChEBI" id="CHEBI:29985"/>
        <dbReference type="ChEBI" id="CHEBI:44337"/>
        <dbReference type="ChEBI" id="CHEBI:57287"/>
        <dbReference type="ChEBI" id="CHEBI:57288"/>
        <dbReference type="EC" id="2.3.1.1"/>
    </reaction>
</comment>
<feature type="domain" description="N-acetyltransferase" evidence="17">
    <location>
        <begin position="555"/>
        <end position="729"/>
    </location>
</feature>
<evidence type="ECO:0000256" key="13">
    <source>
        <dbReference type="ARBA" id="ARBA00033251"/>
    </source>
</evidence>
<evidence type="ECO:0000256" key="2">
    <source>
        <dbReference type="ARBA" id="ARBA00004173"/>
    </source>
</evidence>
<evidence type="ECO:0000256" key="7">
    <source>
        <dbReference type="ARBA" id="ARBA00022605"/>
    </source>
</evidence>
<evidence type="ECO:0000256" key="4">
    <source>
        <dbReference type="ARBA" id="ARBA00008694"/>
    </source>
</evidence>
<dbReference type="InterPro" id="IPR011190">
    <property type="entry name" value="GlcNAc_Synth_fun"/>
</dbReference>
<dbReference type="PROSITE" id="PS51731">
    <property type="entry name" value="GNAT_NAGS"/>
    <property type="match status" value="1"/>
</dbReference>
<keyword evidence="10 15" id="KW-0496">Mitochondrion</keyword>
<evidence type="ECO:0000256" key="9">
    <source>
        <dbReference type="ARBA" id="ARBA00022946"/>
    </source>
</evidence>
<evidence type="ECO:0000256" key="15">
    <source>
        <dbReference type="PIRNR" id="PIRNR007892"/>
    </source>
</evidence>